<sequence>MDGEGDIFGASNNRLLLENAGNWHTWKFQVKVILKAVNVYELVDGSFKCPEKDEKELATWKRLDAKAQGVIVGNTAMLHVQNCETAKEIWDKLNVIYEQKSNVSLHILQQRFFEEKYNSSEDVSTFIAKVEAIATQIKQAKGEIAKIISSLDSESQEETEQVSEEEESQYEDTENLETIESENEQDSSINYSFHEQSILEDDIEEEVTKRPTRMRKQPSWFGLCTRRRKHVPGLLL</sequence>
<evidence type="ECO:0000313" key="2">
    <source>
        <dbReference type="EMBL" id="CAB3230058.1"/>
    </source>
</evidence>
<feature type="compositionally biased region" description="Acidic residues" evidence="1">
    <location>
        <begin position="154"/>
        <end position="185"/>
    </location>
</feature>
<accession>A0A8S0ZBV6</accession>
<gene>
    <name evidence="2" type="ORF">APLA_LOCUS4115</name>
</gene>
<dbReference type="Proteomes" id="UP000494106">
    <property type="component" value="Unassembled WGS sequence"/>
</dbReference>
<evidence type="ECO:0000313" key="3">
    <source>
        <dbReference type="Proteomes" id="UP000494106"/>
    </source>
</evidence>
<organism evidence="2 3">
    <name type="scientific">Arctia plantaginis</name>
    <name type="common">Wood tiger moth</name>
    <name type="synonym">Phalaena plantaginis</name>
    <dbReference type="NCBI Taxonomy" id="874455"/>
    <lineage>
        <taxon>Eukaryota</taxon>
        <taxon>Metazoa</taxon>
        <taxon>Ecdysozoa</taxon>
        <taxon>Arthropoda</taxon>
        <taxon>Hexapoda</taxon>
        <taxon>Insecta</taxon>
        <taxon>Pterygota</taxon>
        <taxon>Neoptera</taxon>
        <taxon>Endopterygota</taxon>
        <taxon>Lepidoptera</taxon>
        <taxon>Glossata</taxon>
        <taxon>Ditrysia</taxon>
        <taxon>Noctuoidea</taxon>
        <taxon>Erebidae</taxon>
        <taxon>Arctiinae</taxon>
        <taxon>Arctia</taxon>
    </lineage>
</organism>
<name>A0A8S0ZBV6_ARCPL</name>
<protein>
    <submittedName>
        <fullName evidence="2">Uncharacterized protein</fullName>
    </submittedName>
</protein>
<keyword evidence="3" id="KW-1185">Reference proteome</keyword>
<dbReference type="OrthoDB" id="97058at2759"/>
<reference evidence="2 3" key="1">
    <citation type="submission" date="2020-04" db="EMBL/GenBank/DDBJ databases">
        <authorList>
            <person name="Wallbank WR R."/>
            <person name="Pardo Diaz C."/>
            <person name="Kozak K."/>
            <person name="Martin S."/>
            <person name="Jiggins C."/>
            <person name="Moest M."/>
            <person name="Warren A I."/>
            <person name="Byers J.R.P. K."/>
            <person name="Montejo-Kovacevich G."/>
            <person name="Yen C E."/>
        </authorList>
    </citation>
    <scope>NUCLEOTIDE SEQUENCE [LARGE SCALE GENOMIC DNA]</scope>
</reference>
<dbReference type="AlphaFoldDB" id="A0A8S0ZBV6"/>
<dbReference type="Pfam" id="PF14223">
    <property type="entry name" value="Retrotran_gag_2"/>
    <property type="match status" value="1"/>
</dbReference>
<dbReference type="EMBL" id="CADEBC010000426">
    <property type="protein sequence ID" value="CAB3230058.1"/>
    <property type="molecule type" value="Genomic_DNA"/>
</dbReference>
<proteinExistence type="predicted"/>
<comment type="caution">
    <text evidence="2">The sequence shown here is derived from an EMBL/GenBank/DDBJ whole genome shotgun (WGS) entry which is preliminary data.</text>
</comment>
<feature type="region of interest" description="Disordered" evidence="1">
    <location>
        <begin position="151"/>
        <end position="189"/>
    </location>
</feature>
<evidence type="ECO:0000256" key="1">
    <source>
        <dbReference type="SAM" id="MobiDB-lite"/>
    </source>
</evidence>